<keyword evidence="2 5" id="KW-0274">FAD</keyword>
<reference evidence="8 9" key="1">
    <citation type="submission" date="2018-11" db="EMBL/GenBank/DDBJ databases">
        <title>Sequencing the genomes of 1000 actinobacteria strains.</title>
        <authorList>
            <person name="Klenk H.-P."/>
        </authorList>
    </citation>
    <scope>NUCLEOTIDE SEQUENCE [LARGE SCALE GENOMIC DNA]</scope>
    <source>
        <strain evidence="8 9">DSM 44781</strain>
    </source>
</reference>
<evidence type="ECO:0000256" key="6">
    <source>
        <dbReference type="SAM" id="MobiDB-lite"/>
    </source>
</evidence>
<dbReference type="GO" id="GO:0046677">
    <property type="term" value="P:response to antibiotic"/>
    <property type="evidence" value="ECO:0007669"/>
    <property type="project" value="InterPro"/>
</dbReference>
<comment type="catalytic activity">
    <reaction evidence="5">
        <text>a tetracycline + NADPH + O2 + H(+) = an 11a-hydroxytetracycline + NADP(+) + H2O</text>
        <dbReference type="Rhea" id="RHEA:61444"/>
        <dbReference type="ChEBI" id="CHEBI:15377"/>
        <dbReference type="ChEBI" id="CHEBI:15378"/>
        <dbReference type="ChEBI" id="CHEBI:15379"/>
        <dbReference type="ChEBI" id="CHEBI:57783"/>
        <dbReference type="ChEBI" id="CHEBI:58349"/>
        <dbReference type="ChEBI" id="CHEBI:144644"/>
        <dbReference type="ChEBI" id="CHEBI:144645"/>
    </reaction>
</comment>
<dbReference type="RefSeq" id="WP_123820731.1">
    <property type="nucleotide sequence ID" value="NZ_RKQG01000002.1"/>
</dbReference>
<feature type="binding site" evidence="5">
    <location>
        <position position="121"/>
    </location>
    <ligand>
        <name>FAD</name>
        <dbReference type="ChEBI" id="CHEBI:57692"/>
    </ligand>
</feature>
<comment type="cofactor">
    <cofactor evidence="5">
        <name>FAD</name>
        <dbReference type="ChEBI" id="CHEBI:57692"/>
    </cofactor>
</comment>
<keyword evidence="5" id="KW-0547">Nucleotide-binding</keyword>
<evidence type="ECO:0000256" key="4">
    <source>
        <dbReference type="ARBA" id="ARBA00023033"/>
    </source>
</evidence>
<dbReference type="GO" id="GO:0071949">
    <property type="term" value="F:FAD binding"/>
    <property type="evidence" value="ECO:0007669"/>
    <property type="project" value="InterPro"/>
</dbReference>
<sequence length="407" mass="43721">MTAPSTPSTPSTRSGPSTPRIAVVGAGPGGLTCARILQRHGIAVTVYDHDLGPDARDQGGTLDLHEDNGQLALREAGLLDDFFRLARAEGQEMRQLDALTGEIGFHHVPEDGERFKPEIDRGQLRDLLLRSLAPDTVRWGRALRSVEGPAGGPRRLHFADGTAAEADLVIGADGAWSKVRRALSPATPHYTGAGFLEAWFHDVDRRHPELAALVGPGSASAADGTRGLFAQRNSGDHIRVYVVQRVPADWIARAGHTVQDTDALRALLLDRYRRWAPSLRRLLTDNDGPYVDRPIHALPVPHTWAHDPAVTLLGDAAHLMPPLGVGVNLAMLDACELALAIAGHDTLAGAVRAYEATMLPRSADMQRLLDGAVDGLLSDEPHQGEPHQGEPRQGEPREGAPEPSGVR</sequence>
<gene>
    <name evidence="8" type="ORF">EDD38_6288</name>
</gene>
<dbReference type="PANTHER" id="PTHR46972:SF1">
    <property type="entry name" value="FAD DEPENDENT OXIDOREDUCTASE DOMAIN-CONTAINING PROTEIN"/>
    <property type="match status" value="1"/>
</dbReference>
<feature type="binding site" evidence="5">
    <location>
        <position position="56"/>
    </location>
    <ligand>
        <name>NADPH</name>
        <dbReference type="ChEBI" id="CHEBI:57783"/>
    </ligand>
</feature>
<evidence type="ECO:0000313" key="8">
    <source>
        <dbReference type="EMBL" id="RPE29138.1"/>
    </source>
</evidence>
<comment type="domain">
    <text evidence="5">Consists of an N-terminal FAD-binding domain with a Rossman fold and a C-terminal substrate-binding domain.</text>
</comment>
<dbReference type="Pfam" id="PF01494">
    <property type="entry name" value="FAD_binding_3"/>
    <property type="match status" value="2"/>
</dbReference>
<name>A0A3N4R6U6_9ACTN</name>
<organism evidence="8 9">
    <name type="scientific">Kitasatospora cineracea</name>
    <dbReference type="NCBI Taxonomy" id="88074"/>
    <lineage>
        <taxon>Bacteria</taxon>
        <taxon>Bacillati</taxon>
        <taxon>Actinomycetota</taxon>
        <taxon>Actinomycetes</taxon>
        <taxon>Kitasatosporales</taxon>
        <taxon>Streptomycetaceae</taxon>
        <taxon>Kitasatospora</taxon>
    </lineage>
</organism>
<feature type="domain" description="FAD-binding" evidence="7">
    <location>
        <begin position="306"/>
        <end position="343"/>
    </location>
</feature>
<dbReference type="PRINTS" id="PR00420">
    <property type="entry name" value="RNGMNOXGNASE"/>
</dbReference>
<keyword evidence="1 5" id="KW-0285">Flavoprotein</keyword>
<comment type="caution">
    <text evidence="8">The sequence shown here is derived from an EMBL/GenBank/DDBJ whole genome shotgun (WGS) entry which is preliminary data.</text>
</comment>
<feature type="region of interest" description="Disordered" evidence="6">
    <location>
        <begin position="375"/>
        <end position="407"/>
    </location>
</feature>
<proteinExistence type="inferred from homology"/>
<dbReference type="EMBL" id="RKQG01000002">
    <property type="protein sequence ID" value="RPE29138.1"/>
    <property type="molecule type" value="Genomic_DNA"/>
</dbReference>
<dbReference type="PANTHER" id="PTHR46972">
    <property type="entry name" value="MONOOXYGENASE ASQM-RELATED"/>
    <property type="match status" value="1"/>
</dbReference>
<evidence type="ECO:0000256" key="1">
    <source>
        <dbReference type="ARBA" id="ARBA00022630"/>
    </source>
</evidence>
<dbReference type="InterPro" id="IPR002938">
    <property type="entry name" value="FAD-bd"/>
</dbReference>
<keyword evidence="9" id="KW-1185">Reference proteome</keyword>
<dbReference type="SUPFAM" id="SSF51905">
    <property type="entry name" value="FAD/NAD(P)-binding domain"/>
    <property type="match status" value="1"/>
</dbReference>
<comment type="function">
    <text evidence="5">An FAD-requiring monooxygenase active on some tetracycline antibiotic derivatives, which leads to their inactivation. Hydroxylates carbon 11a of tetracycline and some analogs.</text>
</comment>
<dbReference type="AlphaFoldDB" id="A0A3N4R6U6"/>
<comment type="similarity">
    <text evidence="5">Belongs to the aromatic-ring hydroxylase family. TetX subfamily.</text>
</comment>
<evidence type="ECO:0000256" key="5">
    <source>
        <dbReference type="HAMAP-Rule" id="MF_00845"/>
    </source>
</evidence>
<protein>
    <recommendedName>
        <fullName evidence="5">Flavin-dependent monooxygenase</fullName>
    </recommendedName>
    <alternativeName>
        <fullName evidence="5">TetX monooxygenase</fullName>
        <shortName evidence="5">TetX</shortName>
        <ecNumber evidence="5">1.14.13.-</ecNumber>
    </alternativeName>
</protein>
<feature type="binding site" evidence="5">
    <location>
        <position position="315"/>
    </location>
    <ligand>
        <name>FAD</name>
        <dbReference type="ChEBI" id="CHEBI:57692"/>
    </ligand>
</feature>
<feature type="compositionally biased region" description="Low complexity" evidence="6">
    <location>
        <begin position="1"/>
        <end position="19"/>
    </location>
</feature>
<dbReference type="HAMAP" id="MF_00845">
    <property type="entry name" value="TetX_monooxygenase"/>
    <property type="match status" value="1"/>
</dbReference>
<feature type="region of interest" description="Disordered" evidence="6">
    <location>
        <begin position="1"/>
        <end position="20"/>
    </location>
</feature>
<comment type="subunit">
    <text evidence="5">Monomer.</text>
</comment>
<evidence type="ECO:0000313" key="9">
    <source>
        <dbReference type="Proteomes" id="UP000266906"/>
    </source>
</evidence>
<keyword evidence="4 5" id="KW-0503">Monooxygenase</keyword>
<dbReference type="InterPro" id="IPR043683">
    <property type="entry name" value="TetX_monooxygenase"/>
</dbReference>
<evidence type="ECO:0000256" key="3">
    <source>
        <dbReference type="ARBA" id="ARBA00023002"/>
    </source>
</evidence>
<dbReference type="GO" id="GO:0004497">
    <property type="term" value="F:monooxygenase activity"/>
    <property type="evidence" value="ECO:0007669"/>
    <property type="project" value="UniProtKB-UniRule"/>
</dbReference>
<dbReference type="Proteomes" id="UP000266906">
    <property type="component" value="Unassembled WGS sequence"/>
</dbReference>
<accession>A0A3N4R6U6</accession>
<dbReference type="InterPro" id="IPR036188">
    <property type="entry name" value="FAD/NAD-bd_sf"/>
</dbReference>
<evidence type="ECO:0000259" key="7">
    <source>
        <dbReference type="Pfam" id="PF01494"/>
    </source>
</evidence>
<feature type="binding site" evidence="5">
    <location>
        <position position="63"/>
    </location>
    <ligand>
        <name>FAD</name>
        <dbReference type="ChEBI" id="CHEBI:57692"/>
    </ligand>
</feature>
<feature type="compositionally biased region" description="Basic and acidic residues" evidence="6">
    <location>
        <begin position="379"/>
        <end position="400"/>
    </location>
</feature>
<evidence type="ECO:0000256" key="2">
    <source>
        <dbReference type="ARBA" id="ARBA00022827"/>
    </source>
</evidence>
<dbReference type="EC" id="1.14.13.-" evidence="5"/>
<keyword evidence="5" id="KW-0521">NADP</keyword>
<dbReference type="GO" id="GO:0005737">
    <property type="term" value="C:cytoplasm"/>
    <property type="evidence" value="ECO:0007669"/>
    <property type="project" value="UniProtKB-SubCell"/>
</dbReference>
<keyword evidence="5" id="KW-0963">Cytoplasm</keyword>
<dbReference type="Gene3D" id="3.50.50.60">
    <property type="entry name" value="FAD/NAD(P)-binding domain"/>
    <property type="match status" value="1"/>
</dbReference>
<feature type="domain" description="FAD-binding" evidence="7">
    <location>
        <begin position="21"/>
        <end position="187"/>
    </location>
</feature>
<keyword evidence="3 5" id="KW-0560">Oxidoreductase</keyword>
<comment type="subcellular location">
    <subcellularLocation>
        <location evidence="5">Cytoplasm</location>
    </subcellularLocation>
</comment>